<evidence type="ECO:0000256" key="2">
    <source>
        <dbReference type="ARBA" id="ARBA00022801"/>
    </source>
</evidence>
<evidence type="ECO:0000256" key="8">
    <source>
        <dbReference type="ARBA" id="ARBA00048988"/>
    </source>
</evidence>
<keyword evidence="5" id="KW-0413">Isomerase</keyword>
<evidence type="ECO:0000256" key="1">
    <source>
        <dbReference type="ARBA" id="ARBA00022741"/>
    </source>
</evidence>
<dbReference type="Pfam" id="PF13361">
    <property type="entry name" value="UvrD_C"/>
    <property type="match status" value="1"/>
</dbReference>
<dbReference type="RefSeq" id="WP_122188065.1">
    <property type="nucleotide sequence ID" value="NZ_RFFH01000004.1"/>
</dbReference>
<evidence type="ECO:0000256" key="3">
    <source>
        <dbReference type="ARBA" id="ARBA00022806"/>
    </source>
</evidence>
<dbReference type="AlphaFoldDB" id="A0A3M2L523"/>
<organism evidence="11 12">
    <name type="scientific">Nocardia stercoris</name>
    <dbReference type="NCBI Taxonomy" id="2483361"/>
    <lineage>
        <taxon>Bacteria</taxon>
        <taxon>Bacillati</taxon>
        <taxon>Actinomycetota</taxon>
        <taxon>Actinomycetes</taxon>
        <taxon>Mycobacteriales</taxon>
        <taxon>Nocardiaceae</taxon>
        <taxon>Nocardia</taxon>
    </lineage>
</organism>
<evidence type="ECO:0000256" key="6">
    <source>
        <dbReference type="ARBA" id="ARBA00034617"/>
    </source>
</evidence>
<evidence type="ECO:0000313" key="11">
    <source>
        <dbReference type="EMBL" id="RMI32681.1"/>
    </source>
</evidence>
<dbReference type="Gene3D" id="3.40.50.300">
    <property type="entry name" value="P-loop containing nucleotide triphosphate hydrolases"/>
    <property type="match status" value="3"/>
</dbReference>
<dbReference type="OrthoDB" id="3196263at2"/>
<dbReference type="PANTHER" id="PTHR11070">
    <property type="entry name" value="UVRD / RECB / PCRA DNA HELICASE FAMILY MEMBER"/>
    <property type="match status" value="1"/>
</dbReference>
<name>A0A3M2L523_9NOCA</name>
<keyword evidence="3 9" id="KW-0347">Helicase</keyword>
<dbReference type="GO" id="GO:0000725">
    <property type="term" value="P:recombinational repair"/>
    <property type="evidence" value="ECO:0007669"/>
    <property type="project" value="TreeGrafter"/>
</dbReference>
<dbReference type="EMBL" id="RFFH01000004">
    <property type="protein sequence ID" value="RMI32681.1"/>
    <property type="molecule type" value="Genomic_DNA"/>
</dbReference>
<sequence>MGINLTSQQVVAAAADDRLVNIVSAPGSGKTTVAAERFGYLHHKDPDGRRGVIGMSFNRTAVGELRSRIAARWGRQAFAFPNLVTTIDDFHVRTMKYLLRCGLLRWPNGHHDMEVIDDYSSKSGYQLIEVNGWLRIASCKLDGTVFSDSVRVKKPTYGLGRAGDHRPVLEAGCVSHDDVRQILQAAMKLNGVQDAIDDWMVKNYRHVVVDEVYDADELDLRVASRSATLGIGVTVVGDPWQVLYDWRGATPQKVKSNLLDRHEFRRFHQSESFRFKTTQMQELTDRLRAGKSVKLPSIASDTIDIALARHWMELWNVGDNILPLAFRSLFTSEIDAILCLLLDIVIGSKLGLSAFGRQNALTRLGLTDEALAGFRDTVLRPALADLVADVPAGTVLEGLRARAGEYGRRRPRKAKNDSIREGELEHLRVRLKRHVLVPGLTVHQAKGREWNHVGVVLSVGQERMLDDGLRELEPEHCVLYVALTRAKYSCGVLRNPHELGI</sequence>
<reference evidence="11 12" key="1">
    <citation type="submission" date="2018-10" db="EMBL/GenBank/DDBJ databases">
        <title>Isolation from cow dung.</title>
        <authorList>
            <person name="Ling L."/>
        </authorList>
    </citation>
    <scope>NUCLEOTIDE SEQUENCE [LARGE SCALE GENOMIC DNA]</scope>
    <source>
        <strain evidence="11 12">NEAU-LL90</strain>
    </source>
</reference>
<feature type="binding site" evidence="9">
    <location>
        <begin position="24"/>
        <end position="31"/>
    </location>
    <ligand>
        <name>ATP</name>
        <dbReference type="ChEBI" id="CHEBI:30616"/>
    </ligand>
</feature>
<feature type="domain" description="UvrD-like helicase ATP-binding" evidence="10">
    <location>
        <begin position="3"/>
        <end position="276"/>
    </location>
</feature>
<comment type="caution">
    <text evidence="11">The sequence shown here is derived from an EMBL/GenBank/DDBJ whole genome shotgun (WGS) entry which is preliminary data.</text>
</comment>
<evidence type="ECO:0000259" key="10">
    <source>
        <dbReference type="PROSITE" id="PS51198"/>
    </source>
</evidence>
<dbReference type="SUPFAM" id="SSF52540">
    <property type="entry name" value="P-loop containing nucleoside triphosphate hydrolases"/>
    <property type="match status" value="1"/>
</dbReference>
<dbReference type="Proteomes" id="UP000279275">
    <property type="component" value="Unassembled WGS sequence"/>
</dbReference>
<dbReference type="Pfam" id="PF13245">
    <property type="entry name" value="AAA_19"/>
    <property type="match status" value="1"/>
</dbReference>
<keyword evidence="1 9" id="KW-0547">Nucleotide-binding</keyword>
<comment type="catalytic activity">
    <reaction evidence="8">
        <text>ATP + H2O = ADP + phosphate + H(+)</text>
        <dbReference type="Rhea" id="RHEA:13065"/>
        <dbReference type="ChEBI" id="CHEBI:15377"/>
        <dbReference type="ChEBI" id="CHEBI:15378"/>
        <dbReference type="ChEBI" id="CHEBI:30616"/>
        <dbReference type="ChEBI" id="CHEBI:43474"/>
        <dbReference type="ChEBI" id="CHEBI:456216"/>
        <dbReference type="EC" id="5.6.2.4"/>
    </reaction>
</comment>
<gene>
    <name evidence="11" type="ORF">EBN03_11990</name>
</gene>
<dbReference type="InterPro" id="IPR000212">
    <property type="entry name" value="DNA_helicase_UvrD/REP"/>
</dbReference>
<dbReference type="PANTHER" id="PTHR11070:SF2">
    <property type="entry name" value="ATP-DEPENDENT DNA HELICASE SRS2"/>
    <property type="match status" value="1"/>
</dbReference>
<keyword evidence="2 9" id="KW-0378">Hydrolase</keyword>
<dbReference type="InterPro" id="IPR014016">
    <property type="entry name" value="UvrD-like_ATP-bd"/>
</dbReference>
<evidence type="ECO:0000256" key="9">
    <source>
        <dbReference type="PROSITE-ProRule" id="PRU00560"/>
    </source>
</evidence>
<dbReference type="EC" id="5.6.2.4" evidence="7"/>
<evidence type="ECO:0000313" key="12">
    <source>
        <dbReference type="Proteomes" id="UP000279275"/>
    </source>
</evidence>
<proteinExistence type="predicted"/>
<dbReference type="GO" id="GO:0003677">
    <property type="term" value="F:DNA binding"/>
    <property type="evidence" value="ECO:0007669"/>
    <property type="project" value="InterPro"/>
</dbReference>
<keyword evidence="4 9" id="KW-0067">ATP-binding</keyword>
<dbReference type="GO" id="GO:0043138">
    <property type="term" value="F:3'-5' DNA helicase activity"/>
    <property type="evidence" value="ECO:0007669"/>
    <property type="project" value="UniProtKB-EC"/>
</dbReference>
<dbReference type="PROSITE" id="PS51198">
    <property type="entry name" value="UVRD_HELICASE_ATP_BIND"/>
    <property type="match status" value="1"/>
</dbReference>
<protein>
    <recommendedName>
        <fullName evidence="7">DNA 3'-5' helicase</fullName>
        <ecNumber evidence="7">5.6.2.4</ecNumber>
    </recommendedName>
</protein>
<accession>A0A3M2L523</accession>
<dbReference type="InterPro" id="IPR027417">
    <property type="entry name" value="P-loop_NTPase"/>
</dbReference>
<keyword evidence="12" id="KW-1185">Reference proteome</keyword>
<dbReference type="GO" id="GO:0005524">
    <property type="term" value="F:ATP binding"/>
    <property type="evidence" value="ECO:0007669"/>
    <property type="project" value="UniProtKB-UniRule"/>
</dbReference>
<comment type="catalytic activity">
    <reaction evidence="6">
        <text>Couples ATP hydrolysis with the unwinding of duplex DNA by translocating in the 3'-5' direction.</text>
        <dbReference type="EC" id="5.6.2.4"/>
    </reaction>
</comment>
<evidence type="ECO:0000256" key="7">
    <source>
        <dbReference type="ARBA" id="ARBA00034808"/>
    </source>
</evidence>
<dbReference type="GO" id="GO:0016887">
    <property type="term" value="F:ATP hydrolysis activity"/>
    <property type="evidence" value="ECO:0007669"/>
    <property type="project" value="RHEA"/>
</dbReference>
<evidence type="ECO:0000256" key="4">
    <source>
        <dbReference type="ARBA" id="ARBA00022840"/>
    </source>
</evidence>
<dbReference type="InterPro" id="IPR014017">
    <property type="entry name" value="DNA_helicase_UvrD-like_C"/>
</dbReference>
<evidence type="ECO:0000256" key="5">
    <source>
        <dbReference type="ARBA" id="ARBA00023235"/>
    </source>
</evidence>